<evidence type="ECO:0000256" key="4">
    <source>
        <dbReference type="ARBA" id="ARBA00022833"/>
    </source>
</evidence>
<evidence type="ECO:0000256" key="5">
    <source>
        <dbReference type="ARBA" id="ARBA00023049"/>
    </source>
</evidence>
<dbReference type="PROSITE" id="PS51257">
    <property type="entry name" value="PROKAR_LIPOPROTEIN"/>
    <property type="match status" value="1"/>
</dbReference>
<dbReference type="Pfam" id="PF05193">
    <property type="entry name" value="Peptidase_M16_C"/>
    <property type="match status" value="2"/>
</dbReference>
<dbReference type="Proteomes" id="UP001500604">
    <property type="component" value="Unassembled WGS sequence"/>
</dbReference>
<evidence type="ECO:0000256" key="1">
    <source>
        <dbReference type="ARBA" id="ARBA00007261"/>
    </source>
</evidence>
<feature type="signal peptide" evidence="6">
    <location>
        <begin position="1"/>
        <end position="22"/>
    </location>
</feature>
<keyword evidence="10" id="KW-1185">Reference proteome</keyword>
<feature type="domain" description="Peptidase M16 C-terminal" evidence="8">
    <location>
        <begin position="220"/>
        <end position="392"/>
    </location>
</feature>
<dbReference type="RefSeq" id="WP_345197752.1">
    <property type="nucleotide sequence ID" value="NZ_BAABFL010000450.1"/>
</dbReference>
<evidence type="ECO:0000256" key="3">
    <source>
        <dbReference type="ARBA" id="ARBA00022801"/>
    </source>
</evidence>
<dbReference type="InterPro" id="IPR011249">
    <property type="entry name" value="Metalloenz_LuxS/M16"/>
</dbReference>
<evidence type="ECO:0000313" key="9">
    <source>
        <dbReference type="EMBL" id="GAA4651384.1"/>
    </source>
</evidence>
<sequence length="933" mass="102914">MMHKPKLKQTLLILALGSTLLAGCNSLSSSLLSTDASTDAIQQLPKTAIDYEKFTLDNGLTVIVHEDRKAPVVAVNLWYKVGSKDESVGKRGFAHLFEHLMFQGSENYDDEFFRPFEEAGATGQNGTTNTDRTNYFETVPTPALDMALWMESDRMGHFLGAITQEKLDQQRGVVKNEKRQGENQPYGKVWNRLAEQTFPEGHPYSWPTIGYMEDLDAADLDLVKNWFKTYYGPSNAVLVMAGDIDVATAREKANLYFGDIPAGPPLAKMDSWIAKRTEEKRDSMQDRVPQARLMKVWNTAPAGSTDSEYLSLASDVLAGGKNSRLYKRLVHDEQLATSVNAFVYDRMLAGQFMIVADAKDGVSLSHIEAIIDEELEKFLKKGPTEKELQRIKFSQAAAFVRGTERVGGFGGKSDILAHGEVYFGDPGHYLKSFDAMQSATPAMIRKAADKWLSSGAYVLDITPFPNYEHVAEGADRTKLPSTDGKASVSLPALERATLSNGLKVVLAPRHQTPVVSMELQFDGGLSGRLGKPGLPGLTMAMMDEGTASKTSLELAEELETIGTSLSTGNDFDTSSIYLDSLKVTLDQSLAIMADVLTQPAFRETDLERLRSNMLDGIRQEKASPRSIAGRILPELLYGPGHAYNTPWSGSGTLSTVSSLSRDDLVEYWKTWMRPDNGTLIVTGDTSMEELLPKLEQALSHWQVPSTPMPSKSISKMPEPGKATVYLVDYPGASQSTIIASQLVMPINDDNALAFSLMNDVIGGQFTSRLNMNLREDKHWAYGSYSYTRNARGQRPYMATASVQIDKTDEAMAEMLKEFKAYVGKKPATNEELALVKTNRINKLPGTYETNGALLGSVSTLVEYDLPDSHMYDYANRVESTGKEAIRKTAKTALHPDRFTWLVIGDLNKIKADIEKLNIGQVVVLDREGNPVAQ</sequence>
<evidence type="ECO:0000256" key="6">
    <source>
        <dbReference type="SAM" id="SignalP"/>
    </source>
</evidence>
<keyword evidence="5" id="KW-0482">Metalloprotease</keyword>
<keyword evidence="3" id="KW-0378">Hydrolase</keyword>
<keyword evidence="2" id="KW-0645">Protease</keyword>
<name>A0ABP8V5X0_9GAMM</name>
<gene>
    <name evidence="9" type="ORF">GCM10023116_36680</name>
</gene>
<dbReference type="InterPro" id="IPR007863">
    <property type="entry name" value="Peptidase_M16_C"/>
</dbReference>
<proteinExistence type="inferred from homology"/>
<protein>
    <submittedName>
        <fullName evidence="9">Pitrilysin family protein</fullName>
    </submittedName>
</protein>
<feature type="domain" description="Peptidase M16 C-terminal" evidence="8">
    <location>
        <begin position="658"/>
        <end position="837"/>
    </location>
</feature>
<feature type="domain" description="Peptidase M16 N-terminal" evidence="7">
    <location>
        <begin position="62"/>
        <end position="198"/>
    </location>
</feature>
<keyword evidence="4" id="KW-0862">Zinc</keyword>
<keyword evidence="6" id="KW-0732">Signal</keyword>
<organism evidence="9 10">
    <name type="scientific">Kistimonas scapharcae</name>
    <dbReference type="NCBI Taxonomy" id="1036133"/>
    <lineage>
        <taxon>Bacteria</taxon>
        <taxon>Pseudomonadati</taxon>
        <taxon>Pseudomonadota</taxon>
        <taxon>Gammaproteobacteria</taxon>
        <taxon>Oceanospirillales</taxon>
        <taxon>Endozoicomonadaceae</taxon>
        <taxon>Kistimonas</taxon>
    </lineage>
</organism>
<dbReference type="PANTHER" id="PTHR43690:SF17">
    <property type="entry name" value="PROTEIN YHJJ"/>
    <property type="match status" value="1"/>
</dbReference>
<evidence type="ECO:0000256" key="2">
    <source>
        <dbReference type="ARBA" id="ARBA00022670"/>
    </source>
</evidence>
<reference evidence="10" key="1">
    <citation type="journal article" date="2019" name="Int. J. Syst. Evol. Microbiol.">
        <title>The Global Catalogue of Microorganisms (GCM) 10K type strain sequencing project: providing services to taxonomists for standard genome sequencing and annotation.</title>
        <authorList>
            <consortium name="The Broad Institute Genomics Platform"/>
            <consortium name="The Broad Institute Genome Sequencing Center for Infectious Disease"/>
            <person name="Wu L."/>
            <person name="Ma J."/>
        </authorList>
    </citation>
    <scope>NUCLEOTIDE SEQUENCE [LARGE SCALE GENOMIC DNA]</scope>
    <source>
        <strain evidence="10">JCM 17805</strain>
    </source>
</reference>
<evidence type="ECO:0000259" key="7">
    <source>
        <dbReference type="Pfam" id="PF00675"/>
    </source>
</evidence>
<dbReference type="SUPFAM" id="SSF63411">
    <property type="entry name" value="LuxS/MPP-like metallohydrolase"/>
    <property type="match status" value="4"/>
</dbReference>
<dbReference type="InterPro" id="IPR050626">
    <property type="entry name" value="Peptidase_M16"/>
</dbReference>
<dbReference type="InterPro" id="IPR011765">
    <property type="entry name" value="Pept_M16_N"/>
</dbReference>
<feature type="chain" id="PRO_5045479071" evidence="6">
    <location>
        <begin position="23"/>
        <end position="933"/>
    </location>
</feature>
<dbReference type="PANTHER" id="PTHR43690">
    <property type="entry name" value="NARDILYSIN"/>
    <property type="match status" value="1"/>
</dbReference>
<dbReference type="Pfam" id="PF00675">
    <property type="entry name" value="Peptidase_M16"/>
    <property type="match status" value="2"/>
</dbReference>
<accession>A0ABP8V5X0</accession>
<evidence type="ECO:0000313" key="10">
    <source>
        <dbReference type="Proteomes" id="UP001500604"/>
    </source>
</evidence>
<comment type="caution">
    <text evidence="9">The sequence shown here is derived from an EMBL/GenBank/DDBJ whole genome shotgun (WGS) entry which is preliminary data.</text>
</comment>
<evidence type="ECO:0000259" key="8">
    <source>
        <dbReference type="Pfam" id="PF05193"/>
    </source>
</evidence>
<feature type="domain" description="Peptidase M16 N-terminal" evidence="7">
    <location>
        <begin position="504"/>
        <end position="624"/>
    </location>
</feature>
<dbReference type="Gene3D" id="3.30.830.10">
    <property type="entry name" value="Metalloenzyme, LuxS/M16 peptidase-like"/>
    <property type="match status" value="4"/>
</dbReference>
<comment type="similarity">
    <text evidence="1">Belongs to the peptidase M16 family.</text>
</comment>
<dbReference type="EMBL" id="BAABFL010000450">
    <property type="protein sequence ID" value="GAA4651384.1"/>
    <property type="molecule type" value="Genomic_DNA"/>
</dbReference>